<comment type="caution">
    <text evidence="1">The sequence shown here is derived from an EMBL/GenBank/DDBJ whole genome shotgun (WGS) entry which is preliminary data.</text>
</comment>
<evidence type="ECO:0000313" key="1">
    <source>
        <dbReference type="EMBL" id="KAB8294734.1"/>
    </source>
</evidence>
<dbReference type="AlphaFoldDB" id="A0A5N6JYW9"/>
<keyword evidence="2" id="KW-1185">Reference proteome</keyword>
<proteinExistence type="predicted"/>
<accession>A0A5N6JYW9</accession>
<evidence type="ECO:0000313" key="2">
    <source>
        <dbReference type="Proteomes" id="UP000326757"/>
    </source>
</evidence>
<protein>
    <submittedName>
        <fullName evidence="1">Uncharacterized protein</fullName>
    </submittedName>
</protein>
<dbReference type="OrthoDB" id="3460023at2759"/>
<dbReference type="EMBL" id="VIGI01000010">
    <property type="protein sequence ID" value="KAB8294734.1"/>
    <property type="molecule type" value="Genomic_DNA"/>
</dbReference>
<dbReference type="Proteomes" id="UP000326757">
    <property type="component" value="Unassembled WGS sequence"/>
</dbReference>
<name>A0A5N6JYW9_MONLA</name>
<reference evidence="1 2" key="1">
    <citation type="submission" date="2019-06" db="EMBL/GenBank/DDBJ databases">
        <title>Genome Sequence of the Brown Rot Fungal Pathogen Monilinia laxa.</title>
        <authorList>
            <person name="De Miccolis Angelini R.M."/>
            <person name="Landi L."/>
            <person name="Abate D."/>
            <person name="Pollastro S."/>
            <person name="Romanazzi G."/>
            <person name="Faretra F."/>
        </authorList>
    </citation>
    <scope>NUCLEOTIDE SEQUENCE [LARGE SCALE GENOMIC DNA]</scope>
    <source>
        <strain evidence="1 2">Mlax316</strain>
    </source>
</reference>
<organism evidence="1 2">
    <name type="scientific">Monilinia laxa</name>
    <name type="common">Brown rot fungus</name>
    <name type="synonym">Sclerotinia laxa</name>
    <dbReference type="NCBI Taxonomy" id="61186"/>
    <lineage>
        <taxon>Eukaryota</taxon>
        <taxon>Fungi</taxon>
        <taxon>Dikarya</taxon>
        <taxon>Ascomycota</taxon>
        <taxon>Pezizomycotina</taxon>
        <taxon>Leotiomycetes</taxon>
        <taxon>Helotiales</taxon>
        <taxon>Sclerotiniaceae</taxon>
        <taxon>Monilinia</taxon>
    </lineage>
</organism>
<gene>
    <name evidence="1" type="ORF">EYC80_006696</name>
</gene>
<sequence>MHFPALLADQSLTQLQHPSQSEATRTSSIQISCIILVALGMVAKIAFAVESLDWWDYAVLCFLTGIWYARRPTTYVVL</sequence>